<keyword evidence="2" id="KW-0378">Hydrolase</keyword>
<dbReference type="GO" id="GO:0008658">
    <property type="term" value="F:penicillin binding"/>
    <property type="evidence" value="ECO:0007669"/>
    <property type="project" value="InterPro"/>
</dbReference>
<proteinExistence type="predicted"/>
<dbReference type="GO" id="GO:0005886">
    <property type="term" value="C:plasma membrane"/>
    <property type="evidence" value="ECO:0007669"/>
    <property type="project" value="TreeGrafter"/>
</dbReference>
<evidence type="ECO:0000256" key="4">
    <source>
        <dbReference type="SAM" id="Phobius"/>
    </source>
</evidence>
<dbReference type="RefSeq" id="WP_189499008.1">
    <property type="nucleotide sequence ID" value="NZ_BMZH01000012.1"/>
</dbReference>
<evidence type="ECO:0000259" key="5">
    <source>
        <dbReference type="Pfam" id="PF00905"/>
    </source>
</evidence>
<keyword evidence="2" id="KW-0645">Protease</keyword>
<keyword evidence="8" id="KW-1185">Reference proteome</keyword>
<dbReference type="Gene3D" id="3.30.450.330">
    <property type="match status" value="1"/>
</dbReference>
<evidence type="ECO:0000259" key="6">
    <source>
        <dbReference type="Pfam" id="PF03717"/>
    </source>
</evidence>
<keyword evidence="3 4" id="KW-0472">Membrane</keyword>
<dbReference type="SUPFAM" id="SSF56601">
    <property type="entry name" value="beta-lactamase/transpeptidase-like"/>
    <property type="match status" value="1"/>
</dbReference>
<evidence type="ECO:0000256" key="1">
    <source>
        <dbReference type="ARBA" id="ARBA00004370"/>
    </source>
</evidence>
<reference evidence="7" key="2">
    <citation type="submission" date="2020-09" db="EMBL/GenBank/DDBJ databases">
        <authorList>
            <person name="Sun Q."/>
            <person name="Kim S."/>
        </authorList>
    </citation>
    <scope>NUCLEOTIDE SEQUENCE</scope>
    <source>
        <strain evidence="7">KCTC 32513</strain>
    </source>
</reference>
<feature type="domain" description="Penicillin-binding protein transpeptidase" evidence="5">
    <location>
        <begin position="230"/>
        <end position="522"/>
    </location>
</feature>
<dbReference type="Pfam" id="PF00905">
    <property type="entry name" value="Transpeptidase"/>
    <property type="match status" value="1"/>
</dbReference>
<feature type="transmembrane region" description="Helical" evidence="4">
    <location>
        <begin position="33"/>
        <end position="53"/>
    </location>
</feature>
<dbReference type="EMBL" id="BMZH01000012">
    <property type="protein sequence ID" value="GHB01338.1"/>
    <property type="molecule type" value="Genomic_DNA"/>
</dbReference>
<comment type="caution">
    <text evidence="7">The sequence shown here is derived from an EMBL/GenBank/DDBJ whole genome shotgun (WGS) entry which is preliminary data.</text>
</comment>
<keyword evidence="4" id="KW-0812">Transmembrane</keyword>
<accession>A0A8J3CU34</accession>
<keyword evidence="4" id="KW-1133">Transmembrane helix</keyword>
<organism evidence="7 8">
    <name type="scientific">Algimonas arctica</name>
    <dbReference type="NCBI Taxonomy" id="1479486"/>
    <lineage>
        <taxon>Bacteria</taxon>
        <taxon>Pseudomonadati</taxon>
        <taxon>Pseudomonadota</taxon>
        <taxon>Alphaproteobacteria</taxon>
        <taxon>Maricaulales</taxon>
        <taxon>Robiginitomaculaceae</taxon>
        <taxon>Algimonas</taxon>
    </lineage>
</organism>
<evidence type="ECO:0000313" key="8">
    <source>
        <dbReference type="Proteomes" id="UP000634004"/>
    </source>
</evidence>
<dbReference type="AlphaFoldDB" id="A0A8J3CU34"/>
<dbReference type="InterPro" id="IPR012338">
    <property type="entry name" value="Beta-lactam/transpept-like"/>
</dbReference>
<dbReference type="GO" id="GO:0071555">
    <property type="term" value="P:cell wall organization"/>
    <property type="evidence" value="ECO:0007669"/>
    <property type="project" value="TreeGrafter"/>
</dbReference>
<dbReference type="PANTHER" id="PTHR30627:SF1">
    <property type="entry name" value="PEPTIDOGLYCAN D,D-TRANSPEPTIDASE FTSI"/>
    <property type="match status" value="1"/>
</dbReference>
<dbReference type="GO" id="GO:0004180">
    <property type="term" value="F:carboxypeptidase activity"/>
    <property type="evidence" value="ECO:0007669"/>
    <property type="project" value="UniProtKB-KW"/>
</dbReference>
<comment type="subcellular location">
    <subcellularLocation>
        <location evidence="1">Membrane</location>
    </subcellularLocation>
</comment>
<gene>
    <name evidence="7" type="ORF">GCM10009069_25230</name>
</gene>
<dbReference type="Gene3D" id="3.90.1310.10">
    <property type="entry name" value="Penicillin-binding protein 2a (Domain 2)"/>
    <property type="match status" value="1"/>
</dbReference>
<protein>
    <submittedName>
        <fullName evidence="7">Peptidoglycan glycosyltransferase</fullName>
    </submittedName>
</protein>
<reference evidence="7" key="1">
    <citation type="journal article" date="2014" name="Int. J. Syst. Evol. Microbiol.">
        <title>Complete genome sequence of Corynebacterium casei LMG S-19264T (=DSM 44701T), isolated from a smear-ripened cheese.</title>
        <authorList>
            <consortium name="US DOE Joint Genome Institute (JGI-PGF)"/>
            <person name="Walter F."/>
            <person name="Albersmeier A."/>
            <person name="Kalinowski J."/>
            <person name="Ruckert C."/>
        </authorList>
    </citation>
    <scope>NUCLEOTIDE SEQUENCE</scope>
    <source>
        <strain evidence="7">KCTC 32513</strain>
    </source>
</reference>
<dbReference type="InterPro" id="IPR050515">
    <property type="entry name" value="Beta-lactam/transpept"/>
</dbReference>
<dbReference type="Proteomes" id="UP000634004">
    <property type="component" value="Unassembled WGS sequence"/>
</dbReference>
<dbReference type="InterPro" id="IPR036138">
    <property type="entry name" value="PBP_dimer_sf"/>
</dbReference>
<dbReference type="Gene3D" id="3.40.710.10">
    <property type="entry name" value="DD-peptidase/beta-lactamase superfamily"/>
    <property type="match status" value="1"/>
</dbReference>
<dbReference type="PANTHER" id="PTHR30627">
    <property type="entry name" value="PEPTIDOGLYCAN D,D-TRANSPEPTIDASE"/>
    <property type="match status" value="1"/>
</dbReference>
<dbReference type="InterPro" id="IPR005311">
    <property type="entry name" value="PBP_dimer"/>
</dbReference>
<feature type="domain" description="Penicillin-binding protein dimerisation" evidence="6">
    <location>
        <begin position="70"/>
        <end position="197"/>
    </location>
</feature>
<keyword evidence="2" id="KW-0121">Carboxypeptidase</keyword>
<evidence type="ECO:0000313" key="7">
    <source>
        <dbReference type="EMBL" id="GHB01338.1"/>
    </source>
</evidence>
<sequence>MSLSPFAKTKSVALADINHAAVSEGRIRIRISLVLFLTMIAIVLVRLAEVSLLSPDGHLRLAPDEVIQHRADITDRNGLLLATTLSSYSLYAEPSRIWNPDETADALVALRPGLDVAEVAEQLASDRAFVWVDRGLSPKERQAVFELGHPGLGFRREAKRAYPNAPLGAHLIGWTNIDLIGAAGVERSFDERLTAENAPELAVAMDGRAQFAIAEELKASVEHFSALSAAAVLLDIQSGEIISMVSVPDFNPNKYGAESPESRKNHAAMSTYDLGSVFKPLTMAMALEDGLTTRDEMFDVHKPYKVLNKFIRDDHPATEALSLDYVLAESSNRGTAMLAQRIGKERQQHYLRELGLMGRVPYELSESAYPQIQEFWGEMATVTVSYGHGISVTPLALATATGALLNDGVYVVPTVLKRDATRPPETHRVFSSQVSQDLADMMRLTVVEGTGKKANIPGFGVMGKTGTAEKPSHGGYDRNRLVSSFIAAFPHSAPRYVLIVTLDEPKGLPETYNYATAGWNAAPTAGAIIERIGPMLPGARDLPKTAAIPKEALR</sequence>
<dbReference type="InterPro" id="IPR001460">
    <property type="entry name" value="PCN-bd_Tpept"/>
</dbReference>
<dbReference type="SUPFAM" id="SSF56519">
    <property type="entry name" value="Penicillin binding protein dimerisation domain"/>
    <property type="match status" value="1"/>
</dbReference>
<dbReference type="Pfam" id="PF03717">
    <property type="entry name" value="PBP_dimer"/>
    <property type="match status" value="1"/>
</dbReference>
<dbReference type="Gene3D" id="1.10.150.770">
    <property type="match status" value="1"/>
</dbReference>
<name>A0A8J3CU34_9PROT</name>
<evidence type="ECO:0000256" key="3">
    <source>
        <dbReference type="ARBA" id="ARBA00023136"/>
    </source>
</evidence>
<evidence type="ECO:0000256" key="2">
    <source>
        <dbReference type="ARBA" id="ARBA00022645"/>
    </source>
</evidence>